<dbReference type="KEGG" id="aluc:AKAW2_50052S"/>
<protein>
    <recommendedName>
        <fullName evidence="4">Cyclase</fullName>
    </recommendedName>
</protein>
<evidence type="ECO:0000313" key="2">
    <source>
        <dbReference type="EMBL" id="BCR99710.1"/>
    </source>
</evidence>
<sequence length="334" mass="37769">MEPSVSFDALPLQKDGPHGNAWGLFGPLDQLGMLNRLTPETTKEATKEIIDGVRVSTDWSLNSMQKPCFGRSKLEHVVKNKAPRAVNDDSLAFNTQISSQWDGFRHYGYQNEKIYLNGCTQEEIQTGDRNGIHVWVENGGIVGRGVLLDYSSWAEAQRISINCFATTSIPVSTLKDIAAYQGTSFKRGDILFIRTGWTRAYEKLSAEQCQELADHKIPPAIGVESSEDTLRWIWDEGFAAVAGDMPSFEAWPCQNTDFWLHEWLLAGWGLPIGELFDLDRLSQECRKRNRWSFFFSSVPLKVRNYCFFVGGSMLTSLRCLVELLVHLMVWPSSD</sequence>
<name>A0A7R7ZZ35_ASPKA</name>
<dbReference type="Pfam" id="PF04199">
    <property type="entry name" value="Cyclase"/>
    <property type="match status" value="1"/>
</dbReference>
<evidence type="ECO:0000256" key="1">
    <source>
        <dbReference type="ARBA" id="ARBA00007865"/>
    </source>
</evidence>
<organism evidence="2 3">
    <name type="scientific">Aspergillus kawachii</name>
    <name type="common">White koji mold</name>
    <name type="synonym">Aspergillus awamori var. kawachi</name>
    <dbReference type="NCBI Taxonomy" id="1069201"/>
    <lineage>
        <taxon>Eukaryota</taxon>
        <taxon>Fungi</taxon>
        <taxon>Dikarya</taxon>
        <taxon>Ascomycota</taxon>
        <taxon>Pezizomycotina</taxon>
        <taxon>Eurotiomycetes</taxon>
        <taxon>Eurotiomycetidae</taxon>
        <taxon>Eurotiales</taxon>
        <taxon>Aspergillaceae</taxon>
        <taxon>Aspergillus</taxon>
        <taxon>Aspergillus subgen. Circumdati</taxon>
    </lineage>
</organism>
<dbReference type="RefSeq" id="XP_041543473.1">
    <property type="nucleotide sequence ID" value="XM_041689827.1"/>
</dbReference>
<dbReference type="GO" id="GO:0004061">
    <property type="term" value="F:arylformamidase activity"/>
    <property type="evidence" value="ECO:0007669"/>
    <property type="project" value="InterPro"/>
</dbReference>
<dbReference type="SUPFAM" id="SSF102198">
    <property type="entry name" value="Putative cyclase"/>
    <property type="match status" value="1"/>
</dbReference>
<dbReference type="OrthoDB" id="5396at2759"/>
<dbReference type="PANTHER" id="PTHR34861">
    <property type="match status" value="1"/>
</dbReference>
<evidence type="ECO:0008006" key="4">
    <source>
        <dbReference type="Google" id="ProtNLM"/>
    </source>
</evidence>
<dbReference type="Gene3D" id="3.50.30.50">
    <property type="entry name" value="Putative cyclase"/>
    <property type="match status" value="1"/>
</dbReference>
<dbReference type="Proteomes" id="UP000661280">
    <property type="component" value="Chromosome 5"/>
</dbReference>
<dbReference type="EMBL" id="AP024429">
    <property type="protein sequence ID" value="BCR99710.1"/>
    <property type="molecule type" value="Genomic_DNA"/>
</dbReference>
<accession>A0A7R7ZZ35</accession>
<proteinExistence type="inferred from homology"/>
<dbReference type="InterPro" id="IPR037175">
    <property type="entry name" value="KFase_sf"/>
</dbReference>
<reference evidence="2" key="2">
    <citation type="submission" date="2021-02" db="EMBL/GenBank/DDBJ databases">
        <title>Aspergillus luchuensis mut. kawachii IFO 4304 genome sequence.</title>
        <authorList>
            <person name="Mori K."/>
            <person name="Kadooka C."/>
            <person name="Goto M."/>
            <person name="Futagami T."/>
        </authorList>
    </citation>
    <scope>NUCLEOTIDE SEQUENCE</scope>
    <source>
        <strain evidence="2">IFO 4308</strain>
    </source>
</reference>
<evidence type="ECO:0000313" key="3">
    <source>
        <dbReference type="Proteomes" id="UP000661280"/>
    </source>
</evidence>
<gene>
    <name evidence="2" type="ORF">AKAW2_50052S</name>
</gene>
<reference evidence="2" key="1">
    <citation type="submission" date="2021-01" db="EMBL/GenBank/DDBJ databases">
        <authorList>
            <consortium name="Aspergillus luchuensis mut. kawachii IFO 4304 genome sequencing consortium"/>
            <person name="Kazuki M."/>
            <person name="Futagami T."/>
        </authorList>
    </citation>
    <scope>NUCLEOTIDE SEQUENCE</scope>
    <source>
        <strain evidence="2">IFO 4308</strain>
    </source>
</reference>
<dbReference type="InterPro" id="IPR007325">
    <property type="entry name" value="KFase/CYL"/>
</dbReference>
<comment type="similarity">
    <text evidence="1">Belongs to the Cyclase 1 superfamily.</text>
</comment>
<dbReference type="GeneID" id="64961032"/>
<dbReference type="AlphaFoldDB" id="A0A7R7ZZ35"/>
<dbReference type="GO" id="GO:0019441">
    <property type="term" value="P:L-tryptophan catabolic process to kynurenine"/>
    <property type="evidence" value="ECO:0007669"/>
    <property type="project" value="InterPro"/>
</dbReference>
<dbReference type="PANTHER" id="PTHR34861:SF11">
    <property type="entry name" value="CYCLASE"/>
    <property type="match status" value="1"/>
</dbReference>
<keyword evidence="3" id="KW-1185">Reference proteome</keyword>